<comment type="caution">
    <text evidence="4">The sequence shown here is derived from an EMBL/GenBank/DDBJ whole genome shotgun (WGS) entry which is preliminary data.</text>
</comment>
<sequence>MSVEQFSKLSLGEQMVTTRARAARAQTAPLKSSSSYSSSDSSSNPSPSPKVIESLSSGVRYNVAVLDVEAQKRAELALGDNAIGVKYCTRTEEQPNRYIFHIQDDITVAIGGRTITPRCNCGANDEGIACKHIYWIEDHLTSGAPFNKDTVHLTDDGSTVQNVQPVTMLDRMSIEKVSEGLEWVFHDGPDIDPEDVEEEMNNLLSVFEPSGALPFEFENISQSPTLTQRSRKYKEVSDVIIKYAAEDPGLFLTLQSIIGPTFQAHTFIDKINDRIARTFRALDEYIQHGPTDTPIESCDVVTCAAKLRELVHITAEKYQQQMEEDPGSKGVAVRAAACLISILDGVTNRNYDAYANITWGGIAPTDPTQNNLFACLIAPSNASGELFVLDALRGFPQDDVLRNHWEILNNIGDKLVENEAPPKYLASFQNIITSERRKRTTSDAGGSPAKRPMKAMR</sequence>
<keyword evidence="1" id="KW-0479">Metal-binding</keyword>
<feature type="compositionally biased region" description="Low complexity" evidence="2">
    <location>
        <begin position="18"/>
        <end position="45"/>
    </location>
</feature>
<feature type="domain" description="SWIM-type" evidence="3">
    <location>
        <begin position="104"/>
        <end position="141"/>
    </location>
</feature>
<proteinExistence type="predicted"/>
<gene>
    <name evidence="4" type="ORF">GQ43DRAFT_383685</name>
</gene>
<feature type="region of interest" description="Disordered" evidence="2">
    <location>
        <begin position="18"/>
        <end position="52"/>
    </location>
</feature>
<evidence type="ECO:0000256" key="2">
    <source>
        <dbReference type="SAM" id="MobiDB-lite"/>
    </source>
</evidence>
<dbReference type="OrthoDB" id="5387895at2759"/>
<evidence type="ECO:0000313" key="5">
    <source>
        <dbReference type="Proteomes" id="UP000799536"/>
    </source>
</evidence>
<evidence type="ECO:0000256" key="1">
    <source>
        <dbReference type="PROSITE-ProRule" id="PRU00325"/>
    </source>
</evidence>
<keyword evidence="5" id="KW-1185">Reference proteome</keyword>
<dbReference type="GO" id="GO:0008270">
    <property type="term" value="F:zinc ion binding"/>
    <property type="evidence" value="ECO:0007669"/>
    <property type="project" value="UniProtKB-KW"/>
</dbReference>
<evidence type="ECO:0000313" key="4">
    <source>
        <dbReference type="EMBL" id="KAF2196279.1"/>
    </source>
</evidence>
<feature type="region of interest" description="Disordered" evidence="2">
    <location>
        <begin position="436"/>
        <end position="457"/>
    </location>
</feature>
<keyword evidence="1" id="KW-0863">Zinc-finger</keyword>
<dbReference type="EMBL" id="ML994428">
    <property type="protein sequence ID" value="KAF2196279.1"/>
    <property type="molecule type" value="Genomic_DNA"/>
</dbReference>
<dbReference type="PROSITE" id="PS50966">
    <property type="entry name" value="ZF_SWIM"/>
    <property type="match status" value="1"/>
</dbReference>
<dbReference type="Proteomes" id="UP000799536">
    <property type="component" value="Unassembled WGS sequence"/>
</dbReference>
<dbReference type="InterPro" id="IPR007527">
    <property type="entry name" value="Znf_SWIM"/>
</dbReference>
<reference evidence="4" key="1">
    <citation type="journal article" date="2020" name="Stud. Mycol.">
        <title>101 Dothideomycetes genomes: a test case for predicting lifestyles and emergence of pathogens.</title>
        <authorList>
            <person name="Haridas S."/>
            <person name="Albert R."/>
            <person name="Binder M."/>
            <person name="Bloem J."/>
            <person name="Labutti K."/>
            <person name="Salamov A."/>
            <person name="Andreopoulos B."/>
            <person name="Baker S."/>
            <person name="Barry K."/>
            <person name="Bills G."/>
            <person name="Bluhm B."/>
            <person name="Cannon C."/>
            <person name="Castanera R."/>
            <person name="Culley D."/>
            <person name="Daum C."/>
            <person name="Ezra D."/>
            <person name="Gonzalez J."/>
            <person name="Henrissat B."/>
            <person name="Kuo A."/>
            <person name="Liang C."/>
            <person name="Lipzen A."/>
            <person name="Lutzoni F."/>
            <person name="Magnuson J."/>
            <person name="Mondo S."/>
            <person name="Nolan M."/>
            <person name="Ohm R."/>
            <person name="Pangilinan J."/>
            <person name="Park H.-J."/>
            <person name="Ramirez L."/>
            <person name="Alfaro M."/>
            <person name="Sun H."/>
            <person name="Tritt A."/>
            <person name="Yoshinaga Y."/>
            <person name="Zwiers L.-H."/>
            <person name="Turgeon B."/>
            <person name="Goodwin S."/>
            <person name="Spatafora J."/>
            <person name="Crous P."/>
            <person name="Grigoriev I."/>
        </authorList>
    </citation>
    <scope>NUCLEOTIDE SEQUENCE</scope>
    <source>
        <strain evidence="4">ATCC 74209</strain>
    </source>
</reference>
<accession>A0A9P4JFF8</accession>
<dbReference type="AlphaFoldDB" id="A0A9P4JFF8"/>
<name>A0A9P4JFF8_9PLEO</name>
<keyword evidence="1" id="KW-0862">Zinc</keyword>
<evidence type="ECO:0000259" key="3">
    <source>
        <dbReference type="PROSITE" id="PS50966"/>
    </source>
</evidence>
<organism evidence="4 5">
    <name type="scientific">Delitschia confertaspora ATCC 74209</name>
    <dbReference type="NCBI Taxonomy" id="1513339"/>
    <lineage>
        <taxon>Eukaryota</taxon>
        <taxon>Fungi</taxon>
        <taxon>Dikarya</taxon>
        <taxon>Ascomycota</taxon>
        <taxon>Pezizomycotina</taxon>
        <taxon>Dothideomycetes</taxon>
        <taxon>Pleosporomycetidae</taxon>
        <taxon>Pleosporales</taxon>
        <taxon>Delitschiaceae</taxon>
        <taxon>Delitschia</taxon>
    </lineage>
</organism>
<protein>
    <recommendedName>
        <fullName evidence="3">SWIM-type domain-containing protein</fullName>
    </recommendedName>
</protein>